<reference evidence="1" key="1">
    <citation type="submission" date="2019-08" db="EMBL/GenBank/DDBJ databases">
        <authorList>
            <person name="Kucharzyk K."/>
            <person name="Murdoch R.W."/>
            <person name="Higgins S."/>
            <person name="Loffler F."/>
        </authorList>
    </citation>
    <scope>NUCLEOTIDE SEQUENCE</scope>
</reference>
<evidence type="ECO:0000313" key="1">
    <source>
        <dbReference type="EMBL" id="MPN20692.1"/>
    </source>
</evidence>
<sequence length="52" mass="5659">MIMRTPLAQSLRDGEIFVGHNIINAGRHQVRTHVCKVGITPVVVLQVIAVGL</sequence>
<dbReference type="AlphaFoldDB" id="A0A645G427"/>
<name>A0A645G427_9ZZZZ</name>
<dbReference type="EMBL" id="VSSQ01068511">
    <property type="protein sequence ID" value="MPN20692.1"/>
    <property type="molecule type" value="Genomic_DNA"/>
</dbReference>
<accession>A0A645G427</accession>
<proteinExistence type="predicted"/>
<comment type="caution">
    <text evidence="1">The sequence shown here is derived from an EMBL/GenBank/DDBJ whole genome shotgun (WGS) entry which is preliminary data.</text>
</comment>
<protein>
    <submittedName>
        <fullName evidence="1">Uncharacterized protein</fullName>
    </submittedName>
</protein>
<gene>
    <name evidence="1" type="ORF">SDC9_168071</name>
</gene>
<organism evidence="1">
    <name type="scientific">bioreactor metagenome</name>
    <dbReference type="NCBI Taxonomy" id="1076179"/>
    <lineage>
        <taxon>unclassified sequences</taxon>
        <taxon>metagenomes</taxon>
        <taxon>ecological metagenomes</taxon>
    </lineage>
</organism>